<keyword evidence="1" id="KW-0175">Coiled coil</keyword>
<feature type="transmembrane region" description="Helical" evidence="2">
    <location>
        <begin position="275"/>
        <end position="294"/>
    </location>
</feature>
<keyword evidence="2" id="KW-0812">Transmembrane</keyword>
<gene>
    <name evidence="3" type="ORF">FRD01_01305</name>
</gene>
<evidence type="ECO:0000313" key="4">
    <source>
        <dbReference type="Proteomes" id="UP000321595"/>
    </source>
</evidence>
<feature type="transmembrane region" description="Helical" evidence="2">
    <location>
        <begin position="243"/>
        <end position="263"/>
    </location>
</feature>
<feature type="transmembrane region" description="Helical" evidence="2">
    <location>
        <begin position="12"/>
        <end position="31"/>
    </location>
</feature>
<name>A0A5B8XLR7_9DELT</name>
<feature type="transmembrane region" description="Helical" evidence="2">
    <location>
        <begin position="365"/>
        <end position="387"/>
    </location>
</feature>
<feature type="coiled-coil region" evidence="1">
    <location>
        <begin position="567"/>
        <end position="601"/>
    </location>
</feature>
<organism evidence="3 4">
    <name type="scientific">Microvenator marinus</name>
    <dbReference type="NCBI Taxonomy" id="2600177"/>
    <lineage>
        <taxon>Bacteria</taxon>
        <taxon>Deltaproteobacteria</taxon>
        <taxon>Bradymonadales</taxon>
        <taxon>Microvenatoraceae</taxon>
        <taxon>Microvenator</taxon>
    </lineage>
</organism>
<evidence type="ECO:0000256" key="1">
    <source>
        <dbReference type="SAM" id="Coils"/>
    </source>
</evidence>
<dbReference type="InterPro" id="IPR027417">
    <property type="entry name" value="P-loop_NTPase"/>
</dbReference>
<keyword evidence="3" id="KW-0808">Transferase</keyword>
<protein>
    <submittedName>
        <fullName evidence="3">Acyltransferase</fullName>
    </submittedName>
</protein>
<dbReference type="RefSeq" id="WP_146956909.1">
    <property type="nucleotide sequence ID" value="NZ_CP042467.1"/>
</dbReference>
<evidence type="ECO:0000256" key="2">
    <source>
        <dbReference type="SAM" id="Phobius"/>
    </source>
</evidence>
<evidence type="ECO:0000313" key="3">
    <source>
        <dbReference type="EMBL" id="QED25918.1"/>
    </source>
</evidence>
<sequence length="831" mass="90889">MNHKNSMSLVPFWIAVILANLFIAGLAYWRLAGLPDIPIRLSDELVVEALSEELEPGESGMVLVRGDRVTTVAGQAVEKLSDLVLISKSLSKAQGDEFKRLDYQAIRPLHRFSLTLTGAPEDARTLPAGVEPTDVLIEVDGRTLPGKVGTEGLRSIIASRPQALLGLERENAVFTGSMRVEQGNFHFVWILGFILSGLMSFVLWRFHHEKTPEVFPLLIGCQSILLAATFIIVFKFNWVTSDMMLAGLVGAGMILCRPVAYIGHSWVENGRATSGTWAALTLSLLSCIAVWVTLGIDVLSPRRALMLAGTIGFFFIFYELVAGFSGSGRSDSKTERSMYLVGIIVITVIASLISFLLNPVAFSEIVWVGFVVAVLGLMWTGDVIVALRGPGLSELDELRSQELRRSRIENYLGGLRDELPGCKFRFVVLQGETSVVIGEGLGGFEVRQADRALHDAASILVEEADGVPSNGLGESPIVGIAKTMHMPVFTELSSPEGGLEVPNIHIILSAAWVSRGADPMPECPIELVQKAQSSLDDVLWAALVLEAFSIERGENAGPLPTIDPKRVQELEGQVQGYEDELKAAQEREEDLHVRLDAHRSQSFQDLAPSVLRMNELLEPGLIDALDYLLKSKEPIIFAGAWGSGKRFTAACAVHLDQKFEQRAICLDVSHYLDSGRPDSDAFPEQLFLAAEGGALFVESARLLSAHQLKALTHRAKERGFRLLLSFDDPKAESRSVLDAYPDEVKSALADREVVIPSFHRREVRSAIVQYLVASAADALDKEIVGVASDAMELLLEWKFVGEIAECRTLIWSAVSRANKEVLDAEDLGFAQ</sequence>
<proteinExistence type="predicted"/>
<keyword evidence="3" id="KW-0012">Acyltransferase</keyword>
<dbReference type="SUPFAM" id="SSF52540">
    <property type="entry name" value="P-loop containing nucleoside triphosphate hydrolases"/>
    <property type="match status" value="1"/>
</dbReference>
<dbReference type="EMBL" id="CP042467">
    <property type="protein sequence ID" value="QED25918.1"/>
    <property type="molecule type" value="Genomic_DNA"/>
</dbReference>
<dbReference type="GO" id="GO:0016746">
    <property type="term" value="F:acyltransferase activity"/>
    <property type="evidence" value="ECO:0007669"/>
    <property type="project" value="UniProtKB-KW"/>
</dbReference>
<feature type="transmembrane region" description="Helical" evidence="2">
    <location>
        <begin position="338"/>
        <end position="358"/>
    </location>
</feature>
<keyword evidence="2" id="KW-1133">Transmembrane helix</keyword>
<dbReference type="KEGG" id="bbae:FRD01_01305"/>
<feature type="transmembrane region" description="Helical" evidence="2">
    <location>
        <begin position="214"/>
        <end position="236"/>
    </location>
</feature>
<dbReference type="AlphaFoldDB" id="A0A5B8XLR7"/>
<reference evidence="3 4" key="1">
    <citation type="submission" date="2019-08" db="EMBL/GenBank/DDBJ databases">
        <authorList>
            <person name="Liang Q."/>
        </authorList>
    </citation>
    <scope>NUCLEOTIDE SEQUENCE [LARGE SCALE GENOMIC DNA]</scope>
    <source>
        <strain evidence="3 4">V1718</strain>
    </source>
</reference>
<dbReference type="OrthoDB" id="5477564at2"/>
<dbReference type="Proteomes" id="UP000321595">
    <property type="component" value="Chromosome"/>
</dbReference>
<feature type="transmembrane region" description="Helical" evidence="2">
    <location>
        <begin position="306"/>
        <end position="326"/>
    </location>
</feature>
<feature type="transmembrane region" description="Helical" evidence="2">
    <location>
        <begin position="187"/>
        <end position="208"/>
    </location>
</feature>
<accession>A0A5B8XLR7</accession>
<keyword evidence="4" id="KW-1185">Reference proteome</keyword>
<keyword evidence="2" id="KW-0472">Membrane</keyword>